<organism evidence="3 4">
    <name type="scientific">Conyzicola nivalis</name>
    <dbReference type="NCBI Taxonomy" id="1477021"/>
    <lineage>
        <taxon>Bacteria</taxon>
        <taxon>Bacillati</taxon>
        <taxon>Actinomycetota</taxon>
        <taxon>Actinomycetes</taxon>
        <taxon>Micrococcales</taxon>
        <taxon>Microbacteriaceae</taxon>
        <taxon>Conyzicola</taxon>
    </lineage>
</organism>
<keyword evidence="2" id="KW-0812">Transmembrane</keyword>
<dbReference type="Proteomes" id="UP001549257">
    <property type="component" value="Unassembled WGS sequence"/>
</dbReference>
<evidence type="ECO:0000313" key="3">
    <source>
        <dbReference type="EMBL" id="MET4581295.1"/>
    </source>
</evidence>
<feature type="transmembrane region" description="Helical" evidence="2">
    <location>
        <begin position="46"/>
        <end position="65"/>
    </location>
</feature>
<dbReference type="EMBL" id="JBEPSJ010000001">
    <property type="protein sequence ID" value="MET4581295.1"/>
    <property type="molecule type" value="Genomic_DNA"/>
</dbReference>
<feature type="region of interest" description="Disordered" evidence="1">
    <location>
        <begin position="91"/>
        <end position="115"/>
    </location>
</feature>
<sequence length="115" mass="12665">MKTQQSITSLPVSPADDRRKRMIQYTIAMTIRVICVLLLFVVQGWWLLVVGIGAIVLPYVAVVLANNVSGGAPSVVERPGGLVPLVDPRAPQQWQSEQWRPEQPQPPRSAPENDA</sequence>
<keyword evidence="2" id="KW-0472">Membrane</keyword>
<dbReference type="RefSeq" id="WP_354023476.1">
    <property type="nucleotide sequence ID" value="NZ_JBEPSJ010000001.1"/>
</dbReference>
<accession>A0ABV2QL08</accession>
<evidence type="ECO:0000256" key="1">
    <source>
        <dbReference type="SAM" id="MobiDB-lite"/>
    </source>
</evidence>
<evidence type="ECO:0000313" key="4">
    <source>
        <dbReference type="Proteomes" id="UP001549257"/>
    </source>
</evidence>
<feature type="compositionally biased region" description="Low complexity" evidence="1">
    <location>
        <begin position="91"/>
        <end position="102"/>
    </location>
</feature>
<comment type="caution">
    <text evidence="3">The sequence shown here is derived from an EMBL/GenBank/DDBJ whole genome shotgun (WGS) entry which is preliminary data.</text>
</comment>
<keyword evidence="2" id="KW-1133">Transmembrane helix</keyword>
<dbReference type="Pfam" id="PF11298">
    <property type="entry name" value="DUF3099"/>
    <property type="match status" value="1"/>
</dbReference>
<proteinExistence type="predicted"/>
<feature type="transmembrane region" description="Helical" evidence="2">
    <location>
        <begin position="22"/>
        <end position="40"/>
    </location>
</feature>
<dbReference type="InterPro" id="IPR021449">
    <property type="entry name" value="DUF3099"/>
</dbReference>
<reference evidence="3 4" key="1">
    <citation type="submission" date="2024-06" db="EMBL/GenBank/DDBJ databases">
        <title>Sorghum-associated microbial communities from plants grown in Nebraska, USA.</title>
        <authorList>
            <person name="Schachtman D."/>
        </authorList>
    </citation>
    <scope>NUCLEOTIDE SEQUENCE [LARGE SCALE GENOMIC DNA]</scope>
    <source>
        <strain evidence="3 4">2857</strain>
    </source>
</reference>
<keyword evidence="4" id="KW-1185">Reference proteome</keyword>
<evidence type="ECO:0008006" key="5">
    <source>
        <dbReference type="Google" id="ProtNLM"/>
    </source>
</evidence>
<protein>
    <recommendedName>
        <fullName evidence="5">DUF3099 domain-containing protein</fullName>
    </recommendedName>
</protein>
<evidence type="ECO:0000256" key="2">
    <source>
        <dbReference type="SAM" id="Phobius"/>
    </source>
</evidence>
<name>A0ABV2QL08_9MICO</name>
<gene>
    <name evidence="3" type="ORF">ABIE21_000785</name>
</gene>